<keyword evidence="2" id="KW-1185">Reference proteome</keyword>
<organism evidence="1 2">
    <name type="scientific">Elysia crispata</name>
    <name type="common">lettuce slug</name>
    <dbReference type="NCBI Taxonomy" id="231223"/>
    <lineage>
        <taxon>Eukaryota</taxon>
        <taxon>Metazoa</taxon>
        <taxon>Spiralia</taxon>
        <taxon>Lophotrochozoa</taxon>
        <taxon>Mollusca</taxon>
        <taxon>Gastropoda</taxon>
        <taxon>Heterobranchia</taxon>
        <taxon>Euthyneura</taxon>
        <taxon>Panpulmonata</taxon>
        <taxon>Sacoglossa</taxon>
        <taxon>Placobranchoidea</taxon>
        <taxon>Plakobranchidae</taxon>
        <taxon>Elysia</taxon>
    </lineage>
</organism>
<comment type="caution">
    <text evidence="1">The sequence shown here is derived from an EMBL/GenBank/DDBJ whole genome shotgun (WGS) entry which is preliminary data.</text>
</comment>
<accession>A0AAE0XQP3</accession>
<evidence type="ECO:0000313" key="1">
    <source>
        <dbReference type="EMBL" id="KAK3703740.1"/>
    </source>
</evidence>
<protein>
    <submittedName>
        <fullName evidence="1">Uncharacterized protein</fullName>
    </submittedName>
</protein>
<name>A0AAE0XQP3_9GAST</name>
<dbReference type="Proteomes" id="UP001283361">
    <property type="component" value="Unassembled WGS sequence"/>
</dbReference>
<dbReference type="AlphaFoldDB" id="A0AAE0XQP3"/>
<proteinExistence type="predicted"/>
<reference evidence="1" key="1">
    <citation type="journal article" date="2023" name="G3 (Bethesda)">
        <title>A reference genome for the long-term kleptoplast-retaining sea slug Elysia crispata morphotype clarki.</title>
        <authorList>
            <person name="Eastman K.E."/>
            <person name="Pendleton A.L."/>
            <person name="Shaikh M.A."/>
            <person name="Suttiyut T."/>
            <person name="Ogas R."/>
            <person name="Tomko P."/>
            <person name="Gavelis G."/>
            <person name="Widhalm J.R."/>
            <person name="Wisecaver J.H."/>
        </authorList>
    </citation>
    <scope>NUCLEOTIDE SEQUENCE</scope>
    <source>
        <strain evidence="1">ECLA1</strain>
    </source>
</reference>
<gene>
    <name evidence="1" type="ORF">RRG08_040926</name>
</gene>
<dbReference type="EMBL" id="JAWDGP010007821">
    <property type="protein sequence ID" value="KAK3703740.1"/>
    <property type="molecule type" value="Genomic_DNA"/>
</dbReference>
<sequence length="113" mass="12845">MALVLFDVTEWGSYEQVCFLIVELQVATPYLFIDSGKENFSLHVSTWLMLEKLSGLPCVKDHRSTWLMLEKLSGLPCVKDHRSHGRRDIRQACSTNCSMYQAPGPTDPTFPHS</sequence>
<evidence type="ECO:0000313" key="2">
    <source>
        <dbReference type="Proteomes" id="UP001283361"/>
    </source>
</evidence>